<dbReference type="AlphaFoldDB" id="A0A919RME2"/>
<protein>
    <submittedName>
        <fullName evidence="7">Sarcosine oxidase</fullName>
    </submittedName>
</protein>
<evidence type="ECO:0000259" key="6">
    <source>
        <dbReference type="Pfam" id="PF01266"/>
    </source>
</evidence>
<keyword evidence="8" id="KW-1185">Reference proteome</keyword>
<name>A0A919RME2_9ACTN</name>
<dbReference type="Gene3D" id="3.30.9.10">
    <property type="entry name" value="D-Amino Acid Oxidase, subunit A, domain 2"/>
    <property type="match status" value="1"/>
</dbReference>
<dbReference type="PANTHER" id="PTHR10961">
    <property type="entry name" value="PEROXISOMAL SARCOSINE OXIDASE"/>
    <property type="match status" value="1"/>
</dbReference>
<accession>A0A919RME2</accession>
<dbReference type="InterPro" id="IPR045170">
    <property type="entry name" value="MTOX"/>
</dbReference>
<dbReference type="Pfam" id="PF01266">
    <property type="entry name" value="DAO"/>
    <property type="match status" value="1"/>
</dbReference>
<evidence type="ECO:0000256" key="4">
    <source>
        <dbReference type="ARBA" id="ARBA00023002"/>
    </source>
</evidence>
<evidence type="ECO:0000313" key="7">
    <source>
        <dbReference type="EMBL" id="GII94826.1"/>
    </source>
</evidence>
<keyword evidence="2" id="KW-0285">Flavoprotein</keyword>
<comment type="cofactor">
    <cofactor evidence="1">
        <name>FAD</name>
        <dbReference type="ChEBI" id="CHEBI:57692"/>
    </cofactor>
</comment>
<organism evidence="7 8">
    <name type="scientific">Sinosporangium siamense</name>
    <dbReference type="NCBI Taxonomy" id="1367973"/>
    <lineage>
        <taxon>Bacteria</taxon>
        <taxon>Bacillati</taxon>
        <taxon>Actinomycetota</taxon>
        <taxon>Actinomycetes</taxon>
        <taxon>Streptosporangiales</taxon>
        <taxon>Streptosporangiaceae</taxon>
        <taxon>Sinosporangium</taxon>
    </lineage>
</organism>
<dbReference type="Gene3D" id="3.50.50.60">
    <property type="entry name" value="FAD/NAD(P)-binding domain"/>
    <property type="match status" value="1"/>
</dbReference>
<keyword evidence="3" id="KW-0274">FAD</keyword>
<reference evidence="7" key="1">
    <citation type="submission" date="2021-01" db="EMBL/GenBank/DDBJ databases">
        <title>Whole genome shotgun sequence of Sinosporangium siamense NBRC 109515.</title>
        <authorList>
            <person name="Komaki H."/>
            <person name="Tamura T."/>
        </authorList>
    </citation>
    <scope>NUCLEOTIDE SEQUENCE</scope>
    <source>
        <strain evidence="7">NBRC 109515</strain>
    </source>
</reference>
<evidence type="ECO:0000256" key="2">
    <source>
        <dbReference type="ARBA" id="ARBA00022630"/>
    </source>
</evidence>
<dbReference type="GO" id="GO:0008115">
    <property type="term" value="F:sarcosine oxidase activity"/>
    <property type="evidence" value="ECO:0007669"/>
    <property type="project" value="TreeGrafter"/>
</dbReference>
<sequence length="375" mass="41023">MKSAVVVGAGIWGVSLAWKLAELGWRVTVVEQHHPGHVRQASAGETRLIRAAHGTDEWYTRMAWTARTGWREIERRAGEELFIEAGLVWFARDADGWERASARTLAEAGIPHEMWEPERAGRMFPDFSADGVEFALWEPGAGVVRARRSVQVLAGLARAAGVEFVRARALPYPKPGMRGVVLDGGEVLAADRVVWASGAWMPEVFPEIGKLEVTKQDTFHFGVPAAWTAPRVPAWVDYDLSAYGHGDIDGTGMKATSDAEGEPYDPENGSRAVSASSERMSRAYLARRFPSLAAAPVVFTQVCQYISTPDGNWIIAEVDDGVWLLGGDSGHGFKHAPALADYMAAILSDKEEPEARFGLHDRTWARGLRTSGQTE</sequence>
<gene>
    <name evidence="7" type="ORF">Ssi02_50570</name>
</gene>
<dbReference type="EMBL" id="BOOW01000031">
    <property type="protein sequence ID" value="GII94826.1"/>
    <property type="molecule type" value="Genomic_DNA"/>
</dbReference>
<feature type="region of interest" description="Disordered" evidence="5">
    <location>
        <begin position="253"/>
        <end position="273"/>
    </location>
</feature>
<dbReference type="RefSeq" id="WP_204029698.1">
    <property type="nucleotide sequence ID" value="NZ_BOOW01000031.1"/>
</dbReference>
<dbReference type="InterPro" id="IPR006076">
    <property type="entry name" value="FAD-dep_OxRdtase"/>
</dbReference>
<dbReference type="PANTHER" id="PTHR10961:SF46">
    <property type="entry name" value="PEROXISOMAL SARCOSINE OXIDASE"/>
    <property type="match status" value="1"/>
</dbReference>
<keyword evidence="4" id="KW-0560">Oxidoreductase</keyword>
<evidence type="ECO:0000256" key="1">
    <source>
        <dbReference type="ARBA" id="ARBA00001974"/>
    </source>
</evidence>
<evidence type="ECO:0000313" key="8">
    <source>
        <dbReference type="Proteomes" id="UP000606172"/>
    </source>
</evidence>
<feature type="domain" description="FAD dependent oxidoreductase" evidence="6">
    <location>
        <begin position="4"/>
        <end position="345"/>
    </location>
</feature>
<dbReference type="InterPro" id="IPR036188">
    <property type="entry name" value="FAD/NAD-bd_sf"/>
</dbReference>
<evidence type="ECO:0000256" key="5">
    <source>
        <dbReference type="SAM" id="MobiDB-lite"/>
    </source>
</evidence>
<dbReference type="SUPFAM" id="SSF51905">
    <property type="entry name" value="FAD/NAD(P)-binding domain"/>
    <property type="match status" value="1"/>
</dbReference>
<comment type="caution">
    <text evidence="7">The sequence shown here is derived from an EMBL/GenBank/DDBJ whole genome shotgun (WGS) entry which is preliminary data.</text>
</comment>
<proteinExistence type="predicted"/>
<dbReference type="SUPFAM" id="SSF54373">
    <property type="entry name" value="FAD-linked reductases, C-terminal domain"/>
    <property type="match status" value="1"/>
</dbReference>
<evidence type="ECO:0000256" key="3">
    <source>
        <dbReference type="ARBA" id="ARBA00022827"/>
    </source>
</evidence>
<dbReference type="Proteomes" id="UP000606172">
    <property type="component" value="Unassembled WGS sequence"/>
</dbReference>
<dbReference type="GO" id="GO:0050660">
    <property type="term" value="F:flavin adenine dinucleotide binding"/>
    <property type="evidence" value="ECO:0007669"/>
    <property type="project" value="InterPro"/>
</dbReference>